<protein>
    <recommendedName>
        <fullName evidence="3">Reverse transcriptase domain-containing protein</fullName>
    </recommendedName>
</protein>
<evidence type="ECO:0008006" key="3">
    <source>
        <dbReference type="Google" id="ProtNLM"/>
    </source>
</evidence>
<dbReference type="OrthoDB" id="412006at2759"/>
<evidence type="ECO:0000313" key="2">
    <source>
        <dbReference type="Proteomes" id="UP000765509"/>
    </source>
</evidence>
<comment type="caution">
    <text evidence="1">The sequence shown here is derived from an EMBL/GenBank/DDBJ whole genome shotgun (WGS) entry which is preliminary data.</text>
</comment>
<organism evidence="1 2">
    <name type="scientific">Austropuccinia psidii MF-1</name>
    <dbReference type="NCBI Taxonomy" id="1389203"/>
    <lineage>
        <taxon>Eukaryota</taxon>
        <taxon>Fungi</taxon>
        <taxon>Dikarya</taxon>
        <taxon>Basidiomycota</taxon>
        <taxon>Pucciniomycotina</taxon>
        <taxon>Pucciniomycetes</taxon>
        <taxon>Pucciniales</taxon>
        <taxon>Sphaerophragmiaceae</taxon>
        <taxon>Austropuccinia</taxon>
    </lineage>
</organism>
<name>A0A9Q3FQT8_9BASI</name>
<sequence>MPTHRTLFRMSLIHPPPFHQYPHTRYQEHWKHYQKQEPGRDQIPNELLKIASNSLAPYLKEFFNGCLQNGYFPLRWKRALTAIIRKSGKDEYSDPKEYLPIALLNTLGKLFEKIINDRLSFLA</sequence>
<dbReference type="Proteomes" id="UP000765509">
    <property type="component" value="Unassembled WGS sequence"/>
</dbReference>
<dbReference type="AlphaFoldDB" id="A0A9Q3FQT8"/>
<proteinExistence type="predicted"/>
<accession>A0A9Q3FQT8</accession>
<dbReference type="PANTHER" id="PTHR19446">
    <property type="entry name" value="REVERSE TRANSCRIPTASES"/>
    <property type="match status" value="1"/>
</dbReference>
<reference evidence="1" key="1">
    <citation type="submission" date="2021-03" db="EMBL/GenBank/DDBJ databases">
        <title>Draft genome sequence of rust myrtle Austropuccinia psidii MF-1, a brazilian biotype.</title>
        <authorList>
            <person name="Quecine M.C."/>
            <person name="Pachon D.M.R."/>
            <person name="Bonatelli M.L."/>
            <person name="Correr F.H."/>
            <person name="Franceschini L.M."/>
            <person name="Leite T.F."/>
            <person name="Margarido G.R.A."/>
            <person name="Almeida C.A."/>
            <person name="Ferrarezi J.A."/>
            <person name="Labate C.A."/>
        </authorList>
    </citation>
    <scope>NUCLEOTIDE SEQUENCE</scope>
    <source>
        <strain evidence="1">MF-1</strain>
    </source>
</reference>
<gene>
    <name evidence="1" type="ORF">O181_084188</name>
</gene>
<keyword evidence="2" id="KW-1185">Reference proteome</keyword>
<evidence type="ECO:0000313" key="1">
    <source>
        <dbReference type="EMBL" id="MBW0544473.1"/>
    </source>
</evidence>
<dbReference type="EMBL" id="AVOT02049300">
    <property type="protein sequence ID" value="MBW0544473.1"/>
    <property type="molecule type" value="Genomic_DNA"/>
</dbReference>